<evidence type="ECO:0000313" key="2">
    <source>
        <dbReference type="EMBL" id="GBG96344.1"/>
    </source>
</evidence>
<dbReference type="Pfam" id="PF00149">
    <property type="entry name" value="Metallophos"/>
    <property type="match status" value="1"/>
</dbReference>
<dbReference type="PANTHER" id="PTHR36492">
    <property type="match status" value="1"/>
</dbReference>
<keyword evidence="2" id="KW-0378">Hydrolase</keyword>
<feature type="domain" description="Calcineurin-like phosphoesterase" evidence="1">
    <location>
        <begin position="3"/>
        <end position="211"/>
    </location>
</feature>
<dbReference type="OrthoDB" id="113290at2"/>
<dbReference type="InterPro" id="IPR052963">
    <property type="entry name" value="Pantetheine_PDE"/>
</dbReference>
<comment type="caution">
    <text evidence="2">The sequence shown here is derived from an EMBL/GenBank/DDBJ whole genome shotgun (WGS) entry which is preliminary data.</text>
</comment>
<evidence type="ECO:0000313" key="3">
    <source>
        <dbReference type="Proteomes" id="UP000245021"/>
    </source>
</evidence>
<dbReference type="PANTHER" id="PTHR36492:SF2">
    <property type="entry name" value="[ACYL-CARRIER-PROTEIN] PHOSPHODIESTERASE PPTH"/>
    <property type="match status" value="1"/>
</dbReference>
<dbReference type="NCBIfam" id="TIGR03729">
    <property type="entry name" value="acc_ester"/>
    <property type="match status" value="1"/>
</dbReference>
<dbReference type="Gene3D" id="3.60.21.10">
    <property type="match status" value="1"/>
</dbReference>
<keyword evidence="3" id="KW-1185">Reference proteome</keyword>
<sequence length="289" mass="34221">MTKLGILSDFHMDSNHFNEADLQVFRQTLKALDIDQLHFAGDISNDWQGISKPFMQSLEPDFKVTANLGNHDMLGLTEAEIEAEDYKVYNINGTAFLSFHGWYDYAFMEEAQPKKIQSFKQAFYFDRKIKRELSDPETTDRIIERLKTILSDIQTDRIIIATHFVPHKAFIINTRYEKLAKFNAFLGSPRFHKLFRQDARISDVVFGHIHHRMAARLLDGIRYYNRPLGYPYEWQLLQDFIHEHPELEISQPWKLRKQYQKVKALPEWQAFRQKNLSQEFKSAITIFEL</sequence>
<dbReference type="GO" id="GO:0016787">
    <property type="term" value="F:hydrolase activity"/>
    <property type="evidence" value="ECO:0007669"/>
    <property type="project" value="UniProtKB-KW"/>
</dbReference>
<dbReference type="SUPFAM" id="SSF56300">
    <property type="entry name" value="Metallo-dependent phosphatases"/>
    <property type="match status" value="1"/>
</dbReference>
<dbReference type="InterPro" id="IPR029052">
    <property type="entry name" value="Metallo-depent_PP-like"/>
</dbReference>
<proteinExistence type="predicted"/>
<dbReference type="RefSeq" id="WP_109245327.1">
    <property type="nucleotide sequence ID" value="NZ_BFFO01000002.1"/>
</dbReference>
<gene>
    <name evidence="2" type="ORF">NtB2_00455</name>
</gene>
<reference evidence="2 3" key="1">
    <citation type="journal article" date="2018" name="Genome Announc.">
        <title>Draft Genome Sequence of Lactococcus sp. Strain NtB2 (JCM 32569), Isolated from the Gut of the Higher Termite Nasutitermes takasagoensis.</title>
        <authorList>
            <person name="Noda S."/>
            <person name="Aihara C."/>
            <person name="Yuki M."/>
            <person name="Ohkuma M."/>
        </authorList>
    </citation>
    <scope>NUCLEOTIDE SEQUENCE [LARGE SCALE GENOMIC DNA]</scope>
    <source>
        <strain evidence="2 3">NtB2</strain>
    </source>
</reference>
<dbReference type="Proteomes" id="UP000245021">
    <property type="component" value="Unassembled WGS sequence"/>
</dbReference>
<name>A0A2R5HE40_9LACT</name>
<dbReference type="EMBL" id="BFFO01000002">
    <property type="protein sequence ID" value="GBG96344.1"/>
    <property type="molecule type" value="Genomic_DNA"/>
</dbReference>
<protein>
    <submittedName>
        <fullName evidence="2">Phosphohydrolase</fullName>
    </submittedName>
</protein>
<dbReference type="InterPro" id="IPR004843">
    <property type="entry name" value="Calcineurin-like_PHP"/>
</dbReference>
<accession>A0A2R5HE40</accession>
<dbReference type="AlphaFoldDB" id="A0A2R5HE40"/>
<evidence type="ECO:0000259" key="1">
    <source>
        <dbReference type="Pfam" id="PF00149"/>
    </source>
</evidence>
<organism evidence="2 3">
    <name type="scientific">Lactococcus termiticola</name>
    <dbReference type="NCBI Taxonomy" id="2169526"/>
    <lineage>
        <taxon>Bacteria</taxon>
        <taxon>Bacillati</taxon>
        <taxon>Bacillota</taxon>
        <taxon>Bacilli</taxon>
        <taxon>Lactobacillales</taxon>
        <taxon>Streptococcaceae</taxon>
        <taxon>Lactococcus</taxon>
    </lineage>
</organism>
<dbReference type="InterPro" id="IPR022302">
    <property type="entry name" value="Phosphoesterase_putative"/>
</dbReference>